<dbReference type="RefSeq" id="WP_278158300.1">
    <property type="nucleotide sequence ID" value="NZ_CP121252.1"/>
</dbReference>
<reference evidence="2 3" key="1">
    <citation type="submission" date="2023-04" db="EMBL/GenBank/DDBJ databases">
        <title>Funneling lignin-derived compounds into biodiesel using alkali-halophilic Citricoccus sp. P2.</title>
        <authorList>
            <person name="Luo C.-B."/>
        </authorList>
    </citation>
    <scope>NUCLEOTIDE SEQUENCE [LARGE SCALE GENOMIC DNA]</scope>
    <source>
        <strain evidence="2 3">P2</strain>
    </source>
</reference>
<gene>
    <name evidence="2" type="ORF">P8192_02715</name>
</gene>
<dbReference type="SUPFAM" id="SSF55729">
    <property type="entry name" value="Acyl-CoA N-acyltransferases (Nat)"/>
    <property type="match status" value="1"/>
</dbReference>
<sequence length="180" mass="20772">MAEAERGRRILSTDRLELREMTGEDLPALRGILQDETTMTHYEGAFSGDMVDAWLTRMLQRYRNDRFGLWAVELRATGEMIGQCGITRQPQAETTVDEVGYLFHRDHWRRGYATEAARACRDFAFNQLGVETVWAHVRDTNLASMNVAIRLGMTVRTRFVKHYRGVEMPHLGFAVDRECD</sequence>
<dbReference type="EMBL" id="CP121252">
    <property type="protein sequence ID" value="WFP17056.1"/>
    <property type="molecule type" value="Genomic_DNA"/>
</dbReference>
<accession>A0ABY8H7P4</accession>
<evidence type="ECO:0000313" key="2">
    <source>
        <dbReference type="EMBL" id="WFP17056.1"/>
    </source>
</evidence>
<proteinExistence type="predicted"/>
<dbReference type="InterPro" id="IPR016181">
    <property type="entry name" value="Acyl_CoA_acyltransferase"/>
</dbReference>
<dbReference type="Pfam" id="PF13302">
    <property type="entry name" value="Acetyltransf_3"/>
    <property type="match status" value="1"/>
</dbReference>
<feature type="domain" description="N-acetyltransferase" evidence="1">
    <location>
        <begin position="16"/>
        <end position="178"/>
    </location>
</feature>
<protein>
    <submittedName>
        <fullName evidence="2">GNAT family N-acetyltransferase</fullName>
    </submittedName>
</protein>
<dbReference type="InterPro" id="IPR000182">
    <property type="entry name" value="GNAT_dom"/>
</dbReference>
<evidence type="ECO:0000313" key="3">
    <source>
        <dbReference type="Proteomes" id="UP001219037"/>
    </source>
</evidence>
<dbReference type="Proteomes" id="UP001219037">
    <property type="component" value="Chromosome"/>
</dbReference>
<dbReference type="InterPro" id="IPR051531">
    <property type="entry name" value="N-acetyltransferase"/>
</dbReference>
<dbReference type="PANTHER" id="PTHR43792">
    <property type="entry name" value="GNAT FAMILY, PUTATIVE (AFU_ORTHOLOGUE AFUA_3G00765)-RELATED-RELATED"/>
    <property type="match status" value="1"/>
</dbReference>
<dbReference type="PROSITE" id="PS51186">
    <property type="entry name" value="GNAT"/>
    <property type="match status" value="1"/>
</dbReference>
<keyword evidence="3" id="KW-1185">Reference proteome</keyword>
<evidence type="ECO:0000259" key="1">
    <source>
        <dbReference type="PROSITE" id="PS51186"/>
    </source>
</evidence>
<organism evidence="2 3">
    <name type="scientific">Citricoccus muralis</name>
    <dbReference type="NCBI Taxonomy" id="169134"/>
    <lineage>
        <taxon>Bacteria</taxon>
        <taxon>Bacillati</taxon>
        <taxon>Actinomycetota</taxon>
        <taxon>Actinomycetes</taxon>
        <taxon>Micrococcales</taxon>
        <taxon>Micrococcaceae</taxon>
        <taxon>Citricoccus</taxon>
    </lineage>
</organism>
<dbReference type="Gene3D" id="3.40.630.30">
    <property type="match status" value="1"/>
</dbReference>
<dbReference type="PANTHER" id="PTHR43792:SF1">
    <property type="entry name" value="N-ACETYLTRANSFERASE DOMAIN-CONTAINING PROTEIN"/>
    <property type="match status" value="1"/>
</dbReference>
<name>A0ABY8H7P4_9MICC</name>